<name>A0A0N9I4L2_9PSEU</name>
<dbReference type="KEGG" id="kphy:AOZ06_31455"/>
<proteinExistence type="predicted"/>
<evidence type="ECO:0000313" key="2">
    <source>
        <dbReference type="EMBL" id="ALG10803.1"/>
    </source>
</evidence>
<dbReference type="Proteomes" id="UP000063699">
    <property type="component" value="Chromosome"/>
</dbReference>
<evidence type="ECO:0000313" key="3">
    <source>
        <dbReference type="Proteomes" id="UP000063699"/>
    </source>
</evidence>
<dbReference type="STRING" id="860235.AOZ06_31455"/>
<dbReference type="EMBL" id="CP012752">
    <property type="protein sequence ID" value="ALG10803.1"/>
    <property type="molecule type" value="Genomic_DNA"/>
</dbReference>
<gene>
    <name evidence="2" type="ORF">AOZ06_31455</name>
</gene>
<accession>A0A0N9I4L2</accession>
<sequence>MASRWEGNAMTDTLVDDYDSHTRGLRAYVASVAVRLGIGMESCCLDTSRPSQAYIALDERLDQFPGRDLALLWDEGTGWIAALDGHGDDEMIIVSRLYGEVMPDPGTVARFVTSLNEMAG</sequence>
<evidence type="ECO:0000259" key="1">
    <source>
        <dbReference type="Pfam" id="PF19809"/>
    </source>
</evidence>
<keyword evidence="3" id="KW-1185">Reference proteome</keyword>
<dbReference type="AlphaFoldDB" id="A0A0N9I4L2"/>
<dbReference type="Pfam" id="PF19809">
    <property type="entry name" value="DUF6292"/>
    <property type="match status" value="1"/>
</dbReference>
<protein>
    <recommendedName>
        <fullName evidence="1">DUF6292 domain-containing protein</fullName>
    </recommendedName>
</protein>
<dbReference type="InterPro" id="IPR046259">
    <property type="entry name" value="DUF6292"/>
</dbReference>
<reference evidence="2 3" key="1">
    <citation type="submission" date="2015-07" db="EMBL/GenBank/DDBJ databases">
        <title>Genome sequencing of Kibdelosporangium phytohabitans.</title>
        <authorList>
            <person name="Qin S."/>
            <person name="Xing K."/>
        </authorList>
    </citation>
    <scope>NUCLEOTIDE SEQUENCE [LARGE SCALE GENOMIC DNA]</scope>
    <source>
        <strain evidence="2 3">KLBMP1111</strain>
    </source>
</reference>
<feature type="domain" description="DUF6292" evidence="1">
    <location>
        <begin position="28"/>
        <end position="113"/>
    </location>
</feature>
<organism evidence="2 3">
    <name type="scientific">Kibdelosporangium phytohabitans</name>
    <dbReference type="NCBI Taxonomy" id="860235"/>
    <lineage>
        <taxon>Bacteria</taxon>
        <taxon>Bacillati</taxon>
        <taxon>Actinomycetota</taxon>
        <taxon>Actinomycetes</taxon>
        <taxon>Pseudonocardiales</taxon>
        <taxon>Pseudonocardiaceae</taxon>
        <taxon>Kibdelosporangium</taxon>
    </lineage>
</organism>